<proteinExistence type="predicted"/>
<gene>
    <name evidence="2" type="ORF">KI387_004598</name>
</gene>
<dbReference type="AlphaFoldDB" id="A0AA38GPK5"/>
<protein>
    <submittedName>
        <fullName evidence="2">Uncharacterized protein</fullName>
    </submittedName>
</protein>
<organism evidence="2 3">
    <name type="scientific">Taxus chinensis</name>
    <name type="common">Chinese yew</name>
    <name type="synonym">Taxus wallichiana var. chinensis</name>
    <dbReference type="NCBI Taxonomy" id="29808"/>
    <lineage>
        <taxon>Eukaryota</taxon>
        <taxon>Viridiplantae</taxon>
        <taxon>Streptophyta</taxon>
        <taxon>Embryophyta</taxon>
        <taxon>Tracheophyta</taxon>
        <taxon>Spermatophyta</taxon>
        <taxon>Pinopsida</taxon>
        <taxon>Pinidae</taxon>
        <taxon>Conifers II</taxon>
        <taxon>Cupressales</taxon>
        <taxon>Taxaceae</taxon>
        <taxon>Taxus</taxon>
    </lineage>
</organism>
<dbReference type="Proteomes" id="UP000824469">
    <property type="component" value="Unassembled WGS sequence"/>
</dbReference>
<reference evidence="2 3" key="1">
    <citation type="journal article" date="2021" name="Nat. Plants">
        <title>The Taxus genome provides insights into paclitaxel biosynthesis.</title>
        <authorList>
            <person name="Xiong X."/>
            <person name="Gou J."/>
            <person name="Liao Q."/>
            <person name="Li Y."/>
            <person name="Zhou Q."/>
            <person name="Bi G."/>
            <person name="Li C."/>
            <person name="Du R."/>
            <person name="Wang X."/>
            <person name="Sun T."/>
            <person name="Guo L."/>
            <person name="Liang H."/>
            <person name="Lu P."/>
            <person name="Wu Y."/>
            <person name="Zhang Z."/>
            <person name="Ro D.K."/>
            <person name="Shang Y."/>
            <person name="Huang S."/>
            <person name="Yan J."/>
        </authorList>
    </citation>
    <scope>NUCLEOTIDE SEQUENCE [LARGE SCALE GENOMIC DNA]</scope>
    <source>
        <strain evidence="2">Ta-2019</strain>
    </source>
</reference>
<feature type="non-terminal residue" evidence="2">
    <location>
        <position position="71"/>
    </location>
</feature>
<name>A0AA38GPK5_TAXCH</name>
<feature type="region of interest" description="Disordered" evidence="1">
    <location>
        <begin position="1"/>
        <end position="71"/>
    </location>
</feature>
<evidence type="ECO:0000256" key="1">
    <source>
        <dbReference type="SAM" id="MobiDB-lite"/>
    </source>
</evidence>
<evidence type="ECO:0000313" key="3">
    <source>
        <dbReference type="Proteomes" id="UP000824469"/>
    </source>
</evidence>
<accession>A0AA38GPK5</accession>
<feature type="compositionally biased region" description="Polar residues" evidence="1">
    <location>
        <begin position="58"/>
        <end position="71"/>
    </location>
</feature>
<sequence length="71" mass="7912">LGQLEQMYAEDANCPERPKQGTLVRYSWDKGTRGTRKAKGAESQSNLATCLQRKEGQGSPSRVDQRNLSQT</sequence>
<feature type="non-terminal residue" evidence="2">
    <location>
        <position position="1"/>
    </location>
</feature>
<comment type="caution">
    <text evidence="2">The sequence shown here is derived from an EMBL/GenBank/DDBJ whole genome shotgun (WGS) entry which is preliminary data.</text>
</comment>
<dbReference type="EMBL" id="JAHRHJ020000002">
    <property type="protein sequence ID" value="KAH9324420.1"/>
    <property type="molecule type" value="Genomic_DNA"/>
</dbReference>
<keyword evidence="3" id="KW-1185">Reference proteome</keyword>
<evidence type="ECO:0000313" key="2">
    <source>
        <dbReference type="EMBL" id="KAH9324420.1"/>
    </source>
</evidence>